<dbReference type="Proteomes" id="UP001189429">
    <property type="component" value="Unassembled WGS sequence"/>
</dbReference>
<evidence type="ECO:0000313" key="2">
    <source>
        <dbReference type="Proteomes" id="UP001189429"/>
    </source>
</evidence>
<organism evidence="1 2">
    <name type="scientific">Prorocentrum cordatum</name>
    <dbReference type="NCBI Taxonomy" id="2364126"/>
    <lineage>
        <taxon>Eukaryota</taxon>
        <taxon>Sar</taxon>
        <taxon>Alveolata</taxon>
        <taxon>Dinophyceae</taxon>
        <taxon>Prorocentrales</taxon>
        <taxon>Prorocentraceae</taxon>
        <taxon>Prorocentrum</taxon>
    </lineage>
</organism>
<comment type="caution">
    <text evidence="1">The sequence shown here is derived from an EMBL/GenBank/DDBJ whole genome shotgun (WGS) entry which is preliminary data.</text>
</comment>
<reference evidence="1" key="1">
    <citation type="submission" date="2023-10" db="EMBL/GenBank/DDBJ databases">
        <authorList>
            <person name="Chen Y."/>
            <person name="Shah S."/>
            <person name="Dougan E. K."/>
            <person name="Thang M."/>
            <person name="Chan C."/>
        </authorList>
    </citation>
    <scope>NUCLEOTIDE SEQUENCE [LARGE SCALE GENOMIC DNA]</scope>
</reference>
<proteinExistence type="predicted"/>
<keyword evidence="2" id="KW-1185">Reference proteome</keyword>
<protein>
    <submittedName>
        <fullName evidence="1">Uncharacterized protein</fullName>
    </submittedName>
</protein>
<sequence length="121" mass="13258">MFTLQHASGALLRQLAHPNSTKGRMPRRLPSRRHKLAKVRRGTGSNLRNYNSQAAGVVLLTCPDGAVNHAHTRRTKTMAPSASSWQIETAPNMASRLHPRGTTFFGWDASLLPVTSPRAGH</sequence>
<evidence type="ECO:0000313" key="1">
    <source>
        <dbReference type="EMBL" id="CAK0887737.1"/>
    </source>
</evidence>
<name>A0ABN9WRJ2_9DINO</name>
<gene>
    <name evidence="1" type="ORF">PCOR1329_LOCUS68711</name>
</gene>
<dbReference type="EMBL" id="CAUYUJ010018981">
    <property type="protein sequence ID" value="CAK0887737.1"/>
    <property type="molecule type" value="Genomic_DNA"/>
</dbReference>
<accession>A0ABN9WRJ2</accession>